<dbReference type="PaxDb" id="44689-DDB0203966"/>
<evidence type="ECO:0000313" key="1">
    <source>
        <dbReference type="EMBL" id="EAL66814.1"/>
    </source>
</evidence>
<dbReference type="SUPFAM" id="SSF56219">
    <property type="entry name" value="DNase I-like"/>
    <property type="match status" value="1"/>
</dbReference>
<name>Q54UJ8_DICDI</name>
<dbReference type="RefSeq" id="XP_640778.1">
    <property type="nucleotide sequence ID" value="XM_635686.1"/>
</dbReference>
<dbReference type="eggNOG" id="ENOG502RH7R">
    <property type="taxonomic scope" value="Eukaryota"/>
</dbReference>
<dbReference type="VEuPathDB" id="AmoebaDB:DDB_G0281035"/>
<dbReference type="dictyBase" id="DDB_G0281035"/>
<dbReference type="InParanoid" id="Q54UJ8"/>
<dbReference type="Gene3D" id="3.60.10.10">
    <property type="entry name" value="Endonuclease/exonuclease/phosphatase"/>
    <property type="match status" value="1"/>
</dbReference>
<proteinExistence type="predicted"/>
<dbReference type="AlphaFoldDB" id="Q54UJ8"/>
<evidence type="ECO:0008006" key="3">
    <source>
        <dbReference type="Google" id="ProtNLM"/>
    </source>
</evidence>
<dbReference type="EMBL" id="AAFI02000040">
    <property type="protein sequence ID" value="EAL66814.1"/>
    <property type="molecule type" value="Genomic_DNA"/>
</dbReference>
<dbReference type="KEGG" id="ddi:DDB_G0281035"/>
<gene>
    <name evidence="1" type="ORF">DDB_G0281035</name>
</gene>
<comment type="caution">
    <text evidence="1">The sequence shown here is derived from an EMBL/GenBank/DDBJ whole genome shotgun (WGS) entry which is preliminary data.</text>
</comment>
<accession>Q54UJ8</accession>
<evidence type="ECO:0000313" key="2">
    <source>
        <dbReference type="Proteomes" id="UP000002195"/>
    </source>
</evidence>
<dbReference type="OMA" id="NICVFNI"/>
<dbReference type="HOGENOM" id="CLU_809937_0_0_1"/>
<organism evidence="1 2">
    <name type="scientific">Dictyostelium discoideum</name>
    <name type="common">Social amoeba</name>
    <dbReference type="NCBI Taxonomy" id="44689"/>
    <lineage>
        <taxon>Eukaryota</taxon>
        <taxon>Amoebozoa</taxon>
        <taxon>Evosea</taxon>
        <taxon>Eumycetozoa</taxon>
        <taxon>Dictyostelia</taxon>
        <taxon>Dictyosteliales</taxon>
        <taxon>Dictyosteliaceae</taxon>
        <taxon>Dictyostelium</taxon>
    </lineage>
</organism>
<dbReference type="InterPro" id="IPR036691">
    <property type="entry name" value="Endo/exonu/phosph_ase_sf"/>
</dbReference>
<reference evidence="1 2" key="1">
    <citation type="journal article" date="2005" name="Nature">
        <title>The genome of the social amoeba Dictyostelium discoideum.</title>
        <authorList>
            <consortium name="The Dictyostelium discoideum Sequencing Consortium"/>
            <person name="Eichinger L."/>
            <person name="Pachebat J.A."/>
            <person name="Glockner G."/>
            <person name="Rajandream M.A."/>
            <person name="Sucgang R."/>
            <person name="Berriman M."/>
            <person name="Song J."/>
            <person name="Olsen R."/>
            <person name="Szafranski K."/>
            <person name="Xu Q."/>
            <person name="Tunggal B."/>
            <person name="Kummerfeld S."/>
            <person name="Madera M."/>
            <person name="Konfortov B.A."/>
            <person name="Rivero F."/>
            <person name="Bankier A.T."/>
            <person name="Lehmann R."/>
            <person name="Hamlin N."/>
            <person name="Davies R."/>
            <person name="Gaudet P."/>
            <person name="Fey P."/>
            <person name="Pilcher K."/>
            <person name="Chen G."/>
            <person name="Saunders D."/>
            <person name="Sodergren E."/>
            <person name="Davis P."/>
            <person name="Kerhornou A."/>
            <person name="Nie X."/>
            <person name="Hall N."/>
            <person name="Anjard C."/>
            <person name="Hemphill L."/>
            <person name="Bason N."/>
            <person name="Farbrother P."/>
            <person name="Desany B."/>
            <person name="Just E."/>
            <person name="Morio T."/>
            <person name="Rost R."/>
            <person name="Churcher C."/>
            <person name="Cooper J."/>
            <person name="Haydock S."/>
            <person name="van Driessche N."/>
            <person name="Cronin A."/>
            <person name="Goodhead I."/>
            <person name="Muzny D."/>
            <person name="Mourier T."/>
            <person name="Pain A."/>
            <person name="Lu M."/>
            <person name="Harper D."/>
            <person name="Lindsay R."/>
            <person name="Hauser H."/>
            <person name="James K."/>
            <person name="Quiles M."/>
            <person name="Madan Babu M."/>
            <person name="Saito T."/>
            <person name="Buchrieser C."/>
            <person name="Wardroper A."/>
            <person name="Felder M."/>
            <person name="Thangavelu M."/>
            <person name="Johnson D."/>
            <person name="Knights A."/>
            <person name="Loulseged H."/>
            <person name="Mungall K."/>
            <person name="Oliver K."/>
            <person name="Price C."/>
            <person name="Quail M.A."/>
            <person name="Urushihara H."/>
            <person name="Hernandez J."/>
            <person name="Rabbinowitsch E."/>
            <person name="Steffen D."/>
            <person name="Sanders M."/>
            <person name="Ma J."/>
            <person name="Kohara Y."/>
            <person name="Sharp S."/>
            <person name="Simmonds M."/>
            <person name="Spiegler S."/>
            <person name="Tivey A."/>
            <person name="Sugano S."/>
            <person name="White B."/>
            <person name="Walker D."/>
            <person name="Woodward J."/>
            <person name="Winckler T."/>
            <person name="Tanaka Y."/>
            <person name="Shaulsky G."/>
            <person name="Schleicher M."/>
            <person name="Weinstock G."/>
            <person name="Rosenthal A."/>
            <person name="Cox E.C."/>
            <person name="Chisholm R.L."/>
            <person name="Gibbs R."/>
            <person name="Loomis W.F."/>
            <person name="Platzer M."/>
            <person name="Kay R.R."/>
            <person name="Williams J."/>
            <person name="Dear P.H."/>
            <person name="Noegel A.A."/>
            <person name="Barrell B."/>
            <person name="Kuspa A."/>
        </authorList>
    </citation>
    <scope>NUCLEOTIDE SEQUENCE [LARGE SCALE GENOMIC DNA]</scope>
    <source>
        <strain evidence="1 2">AX4</strain>
    </source>
</reference>
<dbReference type="GeneID" id="8622831"/>
<dbReference type="FunCoup" id="Q54UJ8">
    <property type="interactions" value="877"/>
</dbReference>
<sequence>MSIIPFSPHKDSFIYDHNKKDKKLNLTDEELSEIDLGKLSLENEQLKQLDNSNEVLRAILWNSKGETKSGYAAFRKLLSKIITNDVNFDLFITQEPLSVVNKNYIDNYFNNGFDIVYPVKRKARKEVAIIYRKEKIQVLKNENPYSLIEESLIKDKIEYSNFFVMNGKGRIQITQFKTLTESPTNICVFNIHSVYRFSDKVKEDFILNFFKFVKWYINKILSPNEEEFNLLVAGDFNYDIYLKEFPDLVLNKLGLKIVIPSPPTIDSSYDEKEIAPTYIDYFLTVYDDRNGLKVCDVSKLPIRFDNYQDEFEGAADLRQDKDLLSSKVSTHDPQYCCLKIKSK</sequence>
<protein>
    <recommendedName>
        <fullName evidence="3">Endonuclease/exonuclease/phosphatase domain-containing protein</fullName>
    </recommendedName>
</protein>
<dbReference type="Proteomes" id="UP000002195">
    <property type="component" value="Unassembled WGS sequence"/>
</dbReference>
<keyword evidence="2" id="KW-1185">Reference proteome</keyword>